<accession>A0A370TSX6</accession>
<dbReference type="SUPFAM" id="SSF53254">
    <property type="entry name" value="Phosphoglycerate mutase-like"/>
    <property type="match status" value="1"/>
</dbReference>
<dbReference type="InterPro" id="IPR013078">
    <property type="entry name" value="His_Pase_superF_clade-1"/>
</dbReference>
<feature type="compositionally biased region" description="Polar residues" evidence="1">
    <location>
        <begin position="20"/>
        <end position="31"/>
    </location>
</feature>
<dbReference type="PROSITE" id="PS00175">
    <property type="entry name" value="PG_MUTASE"/>
    <property type="match status" value="1"/>
</dbReference>
<evidence type="ECO:0000313" key="2">
    <source>
        <dbReference type="EMBL" id="RDL38594.1"/>
    </source>
</evidence>
<feature type="region of interest" description="Disordered" evidence="1">
    <location>
        <begin position="16"/>
        <end position="41"/>
    </location>
</feature>
<dbReference type="CDD" id="cd07067">
    <property type="entry name" value="HP_PGM_like"/>
    <property type="match status" value="1"/>
</dbReference>
<dbReference type="GeneID" id="43595783"/>
<dbReference type="GO" id="GO:0016791">
    <property type="term" value="F:phosphatase activity"/>
    <property type="evidence" value="ECO:0007669"/>
    <property type="project" value="TreeGrafter"/>
</dbReference>
<dbReference type="Pfam" id="PF00300">
    <property type="entry name" value="His_Phos_1"/>
    <property type="match status" value="1"/>
</dbReference>
<organism evidence="2 3">
    <name type="scientific">Venustampulla echinocandica</name>
    <dbReference type="NCBI Taxonomy" id="2656787"/>
    <lineage>
        <taxon>Eukaryota</taxon>
        <taxon>Fungi</taxon>
        <taxon>Dikarya</taxon>
        <taxon>Ascomycota</taxon>
        <taxon>Pezizomycotina</taxon>
        <taxon>Leotiomycetes</taxon>
        <taxon>Helotiales</taxon>
        <taxon>Pleuroascaceae</taxon>
        <taxon>Venustampulla</taxon>
    </lineage>
</organism>
<reference evidence="2 3" key="1">
    <citation type="journal article" date="2018" name="IMA Fungus">
        <title>IMA Genome-F 9: Draft genome sequence of Annulohypoxylon stygium, Aspergillus mulundensis, Berkeleyomyces basicola (syn. Thielaviopsis basicola), Ceratocystis smalleyi, two Cercospora beticola strains, Coleophoma cylindrospora, Fusarium fracticaudum, Phialophora cf. hyalina, and Morchella septimelata.</title>
        <authorList>
            <person name="Wingfield B.D."/>
            <person name="Bills G.F."/>
            <person name="Dong Y."/>
            <person name="Huang W."/>
            <person name="Nel W.J."/>
            <person name="Swalarsk-Parry B.S."/>
            <person name="Vaghefi N."/>
            <person name="Wilken P.M."/>
            <person name="An Z."/>
            <person name="de Beer Z.W."/>
            <person name="De Vos L."/>
            <person name="Chen L."/>
            <person name="Duong T.A."/>
            <person name="Gao Y."/>
            <person name="Hammerbacher A."/>
            <person name="Kikkert J.R."/>
            <person name="Li Y."/>
            <person name="Li H."/>
            <person name="Li K."/>
            <person name="Li Q."/>
            <person name="Liu X."/>
            <person name="Ma X."/>
            <person name="Naidoo K."/>
            <person name="Pethybridge S.J."/>
            <person name="Sun J."/>
            <person name="Steenkamp E.T."/>
            <person name="van der Nest M.A."/>
            <person name="van Wyk S."/>
            <person name="Wingfield M.J."/>
            <person name="Xiong C."/>
            <person name="Yue Q."/>
            <person name="Zhang X."/>
        </authorList>
    </citation>
    <scope>NUCLEOTIDE SEQUENCE [LARGE SCALE GENOMIC DNA]</scope>
    <source>
        <strain evidence="2 3">BP 5553</strain>
    </source>
</reference>
<evidence type="ECO:0000313" key="3">
    <source>
        <dbReference type="Proteomes" id="UP000254866"/>
    </source>
</evidence>
<dbReference type="InterPro" id="IPR029033">
    <property type="entry name" value="His_PPase_superfam"/>
</dbReference>
<dbReference type="GO" id="GO:0005737">
    <property type="term" value="C:cytoplasm"/>
    <property type="evidence" value="ECO:0007669"/>
    <property type="project" value="TreeGrafter"/>
</dbReference>
<keyword evidence="3" id="KW-1185">Reference proteome</keyword>
<dbReference type="OrthoDB" id="496981at2759"/>
<dbReference type="EMBL" id="NPIC01000002">
    <property type="protein sequence ID" value="RDL38594.1"/>
    <property type="molecule type" value="Genomic_DNA"/>
</dbReference>
<dbReference type="PANTHER" id="PTHR48100:SF54">
    <property type="entry name" value="PHOSPHATASE SPAC5H10.03-RELATED"/>
    <property type="match status" value="1"/>
</dbReference>
<evidence type="ECO:0000256" key="1">
    <source>
        <dbReference type="SAM" id="MobiDB-lite"/>
    </source>
</evidence>
<dbReference type="InterPro" id="IPR001345">
    <property type="entry name" value="PG/BPGM_mutase_AS"/>
</dbReference>
<dbReference type="InterPro" id="IPR050275">
    <property type="entry name" value="PGM_Phosphatase"/>
</dbReference>
<dbReference type="AlphaFoldDB" id="A0A370TSX6"/>
<dbReference type="Gene3D" id="3.40.50.1240">
    <property type="entry name" value="Phosphoglycerate mutase-like"/>
    <property type="match status" value="1"/>
</dbReference>
<dbReference type="Proteomes" id="UP000254866">
    <property type="component" value="Unassembled WGS sequence"/>
</dbReference>
<protein>
    <submittedName>
        <fullName evidence="2">Phosphoglycerate mutase-like protein</fullName>
    </submittedName>
</protein>
<name>A0A370TSX6_9HELO</name>
<comment type="caution">
    <text evidence="2">The sequence shown here is derived from an EMBL/GenBank/DDBJ whole genome shotgun (WGS) entry which is preliminary data.</text>
</comment>
<dbReference type="SMART" id="SM00855">
    <property type="entry name" value="PGAM"/>
    <property type="match status" value="1"/>
</dbReference>
<dbReference type="RefSeq" id="XP_031871250.1">
    <property type="nucleotide sequence ID" value="XM_032011557.1"/>
</dbReference>
<dbReference type="PANTHER" id="PTHR48100">
    <property type="entry name" value="BROAD-SPECIFICITY PHOSPHATASE YOR283W-RELATED"/>
    <property type="match status" value="1"/>
</dbReference>
<proteinExistence type="predicted"/>
<sequence length="260" mass="28654">MSRTKIIYLVRHGQAEHNISEQNPQGNSSVKDPNLTPLGRSQCQDLRSRFPHHSSVEIVLASPLRRTIQTAVTAFGSVLSRPEVPLLLVPLAQEISARPCDTGTDPEVLEAAMQDVLVNVDVKVNLDGRIDYGLLEEGWNGKAGKYEASLKAVEQRAAELRRFLWKRPETSIVLVTHGAFLHYLTEDWTGLIPPRGTAYKTCEFRTFKFDESSNEENAHLVEIGGPPKQGIRPVGAHAHDITGVEPFPGAELPVQTPAAE</sequence>
<gene>
    <name evidence="2" type="ORF">BP5553_02934</name>
</gene>